<evidence type="ECO:0000313" key="2">
    <source>
        <dbReference type="EMBL" id="CAI9738743.1"/>
    </source>
</evidence>
<sequence>MINQEKEDDEKSILSNDSITTSAYNTPPRKRRKTVMKLARKNKTKQPSHSLADLFLRSFVKLAHDIDQESTEDGLEQEKGAPKIEPSLKFQGKNSMHAFTVLKDQKHSVLDKINRINDIIRQKELSKLAQIPEHDSNVSFPSTSQTPAHTDDASNTPAIRTMSSAKTKRKTSFLARVDELETFHGSCENHSHRIAVHEISDSDRFTASYLDVRSHENVSSNYQIQTSRL</sequence>
<evidence type="ECO:0000313" key="3">
    <source>
        <dbReference type="Proteomes" id="UP001162480"/>
    </source>
</evidence>
<feature type="compositionally biased region" description="Acidic residues" evidence="1">
    <location>
        <begin position="1"/>
        <end position="10"/>
    </location>
</feature>
<dbReference type="Proteomes" id="UP001162480">
    <property type="component" value="Chromosome 22"/>
</dbReference>
<evidence type="ECO:0000256" key="1">
    <source>
        <dbReference type="SAM" id="MobiDB-lite"/>
    </source>
</evidence>
<reference evidence="2" key="1">
    <citation type="submission" date="2023-08" db="EMBL/GenBank/DDBJ databases">
        <authorList>
            <person name="Alioto T."/>
            <person name="Alioto T."/>
            <person name="Gomez Garrido J."/>
        </authorList>
    </citation>
    <scope>NUCLEOTIDE SEQUENCE</scope>
</reference>
<feature type="region of interest" description="Disordered" evidence="1">
    <location>
        <begin position="1"/>
        <end position="34"/>
    </location>
</feature>
<organism evidence="2 3">
    <name type="scientific">Octopus vulgaris</name>
    <name type="common">Common octopus</name>
    <dbReference type="NCBI Taxonomy" id="6645"/>
    <lineage>
        <taxon>Eukaryota</taxon>
        <taxon>Metazoa</taxon>
        <taxon>Spiralia</taxon>
        <taxon>Lophotrochozoa</taxon>
        <taxon>Mollusca</taxon>
        <taxon>Cephalopoda</taxon>
        <taxon>Coleoidea</taxon>
        <taxon>Octopodiformes</taxon>
        <taxon>Octopoda</taxon>
        <taxon>Incirrata</taxon>
        <taxon>Octopodidae</taxon>
        <taxon>Octopus</taxon>
    </lineage>
</organism>
<feature type="compositionally biased region" description="Polar residues" evidence="1">
    <location>
        <begin position="137"/>
        <end position="156"/>
    </location>
</feature>
<keyword evidence="3" id="KW-1185">Reference proteome</keyword>
<dbReference type="EMBL" id="OX597835">
    <property type="protein sequence ID" value="CAI9738743.1"/>
    <property type="molecule type" value="Genomic_DNA"/>
</dbReference>
<protein>
    <submittedName>
        <fullName evidence="2">Uncharacterized protein</fullName>
    </submittedName>
</protein>
<dbReference type="AlphaFoldDB" id="A0AA36FLX1"/>
<feature type="region of interest" description="Disordered" evidence="1">
    <location>
        <begin position="130"/>
        <end position="156"/>
    </location>
</feature>
<proteinExistence type="predicted"/>
<accession>A0AA36FLX1</accession>
<name>A0AA36FLX1_OCTVU</name>
<feature type="compositionally biased region" description="Polar residues" evidence="1">
    <location>
        <begin position="13"/>
        <end position="25"/>
    </location>
</feature>
<gene>
    <name evidence="2" type="ORF">OCTVUL_1B030791</name>
</gene>